<evidence type="ECO:0000256" key="1">
    <source>
        <dbReference type="ARBA" id="ARBA00000189"/>
    </source>
</evidence>
<feature type="binding site" evidence="14">
    <location>
        <position position="248"/>
    </location>
    <ligand>
        <name>Ca(2+)</name>
        <dbReference type="ChEBI" id="CHEBI:29108"/>
        <label>2</label>
    </ligand>
</feature>
<evidence type="ECO:0000313" key="18">
    <source>
        <dbReference type="Proteomes" id="UP000813462"/>
    </source>
</evidence>
<evidence type="ECO:0000256" key="14">
    <source>
        <dbReference type="PIRSR" id="PIRSR600823-3"/>
    </source>
</evidence>
<feature type="domain" description="Plant heme peroxidase family profile" evidence="16">
    <location>
        <begin position="117"/>
        <end position="320"/>
    </location>
</feature>
<keyword evidence="9" id="KW-0560">Oxidoreductase</keyword>
<dbReference type="PROSITE" id="PS50873">
    <property type="entry name" value="PEROXIDASE_4"/>
    <property type="match status" value="1"/>
</dbReference>
<sequence length="321" mass="35689">MILLDRPDLDAILNQLHATRATPKERQRKLEKTIRDEARRLKGSNRKVSSSAGVADRDNKHAESGWFKEQCKLLDLDSLAKQGKLVKSFYKESCPNAEQIVGDITWKHVASKSSLPAKLLIMHFHDCFVRSKTSLWKVLTGRRDGKISTASEALANLISPFSNFNTLKKDFEKKSLTVHDLVVLSGAHTIGVGHCNLFRKRLYNFTGNGDADPSLDAEYAAFLKTKCLNLSDNTSIVGMDRDSSLSFDNHYFKQLKLNQGLFQSDAALLTDNEAANIVEELGANSDKFFSEFAQSMKRMGAIGVLTGSSGEIRKKCNVVNS</sequence>
<dbReference type="Pfam" id="PF00141">
    <property type="entry name" value="peroxidase"/>
    <property type="match status" value="1"/>
</dbReference>
<comment type="function">
    <text evidence="2">Removal of H(2)O(2), oxidation of toxic reductants, biosynthesis and degradation of lignin, suberization, auxin catabolism, response to environmental stresses such as wounding, pathogen attack and oxidative stress. These functions might be dependent on each isozyme/isoform in each plant tissue.</text>
</comment>
<evidence type="ECO:0000256" key="12">
    <source>
        <dbReference type="ARBA" id="ARBA00023180"/>
    </source>
</evidence>
<evidence type="ECO:0000256" key="5">
    <source>
        <dbReference type="ARBA" id="ARBA00022525"/>
    </source>
</evidence>
<evidence type="ECO:0000256" key="8">
    <source>
        <dbReference type="ARBA" id="ARBA00022723"/>
    </source>
</evidence>
<dbReference type="GO" id="GO:0006979">
    <property type="term" value="P:response to oxidative stress"/>
    <property type="evidence" value="ECO:0007669"/>
    <property type="project" value="InterPro"/>
</dbReference>
<keyword evidence="12" id="KW-0325">Glycoprotein</keyword>
<keyword evidence="10 14" id="KW-0408">Iron</keyword>
<evidence type="ECO:0000256" key="7">
    <source>
        <dbReference type="ARBA" id="ARBA00022617"/>
    </source>
</evidence>
<keyword evidence="7" id="KW-0349">Heme</keyword>
<evidence type="ECO:0000313" key="17">
    <source>
        <dbReference type="EMBL" id="KAH7513270.1"/>
    </source>
</evidence>
<dbReference type="EC" id="1.11.1.7" evidence="4"/>
<organism evidence="17 18">
    <name type="scientific">Ziziphus jujuba var. spinosa</name>
    <dbReference type="NCBI Taxonomy" id="714518"/>
    <lineage>
        <taxon>Eukaryota</taxon>
        <taxon>Viridiplantae</taxon>
        <taxon>Streptophyta</taxon>
        <taxon>Embryophyta</taxon>
        <taxon>Tracheophyta</taxon>
        <taxon>Spermatophyta</taxon>
        <taxon>Magnoliopsida</taxon>
        <taxon>eudicotyledons</taxon>
        <taxon>Gunneridae</taxon>
        <taxon>Pentapetalae</taxon>
        <taxon>rosids</taxon>
        <taxon>fabids</taxon>
        <taxon>Rosales</taxon>
        <taxon>Rhamnaceae</taxon>
        <taxon>Paliureae</taxon>
        <taxon>Ziziphus</taxon>
    </lineage>
</organism>
<proteinExistence type="inferred from homology"/>
<dbReference type="Proteomes" id="UP000813462">
    <property type="component" value="Unassembled WGS sequence"/>
</dbReference>
<keyword evidence="14" id="KW-0106">Calcium</keyword>
<feature type="binding site" evidence="14">
    <location>
        <position position="189"/>
    </location>
    <ligand>
        <name>Ca(2+)</name>
        <dbReference type="ChEBI" id="CHEBI:29108"/>
        <label>2</label>
    </ligand>
</feature>
<reference evidence="17" key="1">
    <citation type="journal article" date="2021" name="Front. Plant Sci.">
        <title>Chromosome-Scale Genome Assembly for Chinese Sour Jujube and Insights Into Its Genome Evolution and Domestication Signature.</title>
        <authorList>
            <person name="Shen L.-Y."/>
            <person name="Luo H."/>
            <person name="Wang X.-L."/>
            <person name="Wang X.-M."/>
            <person name="Qiu X.-J."/>
            <person name="Liu H."/>
            <person name="Zhou S.-S."/>
            <person name="Jia K.-H."/>
            <person name="Nie S."/>
            <person name="Bao Y.-T."/>
            <person name="Zhang R.-G."/>
            <person name="Yun Q.-Z."/>
            <person name="Chai Y.-H."/>
            <person name="Lu J.-Y."/>
            <person name="Li Y."/>
            <person name="Zhao S.-W."/>
            <person name="Mao J.-F."/>
            <person name="Jia S.-G."/>
            <person name="Mao Y.-M."/>
        </authorList>
    </citation>
    <scope>NUCLEOTIDE SEQUENCE</scope>
    <source>
        <strain evidence="17">AT0</strain>
        <tissue evidence="17">Leaf</tissue>
    </source>
</reference>
<gene>
    <name evidence="17" type="ORF">FEM48_Zijuj12G0179600</name>
</gene>
<keyword evidence="5" id="KW-0964">Secreted</keyword>
<dbReference type="FunFam" id="1.10.420.10:FF:000008">
    <property type="entry name" value="Peroxidase"/>
    <property type="match status" value="1"/>
</dbReference>
<dbReference type="PANTHER" id="PTHR31235">
    <property type="entry name" value="PEROXIDASE 25-RELATED"/>
    <property type="match status" value="1"/>
</dbReference>
<accession>A0A978UES7</accession>
<dbReference type="GO" id="GO:0042744">
    <property type="term" value="P:hydrogen peroxide catabolic process"/>
    <property type="evidence" value="ECO:0007669"/>
    <property type="project" value="UniProtKB-KW"/>
</dbReference>
<comment type="caution">
    <text evidence="17">The sequence shown here is derived from an EMBL/GenBank/DDBJ whole genome shotgun (WGS) entry which is preliminary data.</text>
</comment>
<evidence type="ECO:0000259" key="16">
    <source>
        <dbReference type="PROSITE" id="PS50873"/>
    </source>
</evidence>
<comment type="cofactor">
    <cofactor evidence="14">
        <name>heme b</name>
        <dbReference type="ChEBI" id="CHEBI:60344"/>
    </cofactor>
    <text evidence="14">Binds 1 heme b (iron(II)-protoporphyrin IX) group per subunit.</text>
</comment>
<dbReference type="AlphaFoldDB" id="A0A978UES7"/>
<dbReference type="GO" id="GO:0046872">
    <property type="term" value="F:metal ion binding"/>
    <property type="evidence" value="ECO:0007669"/>
    <property type="project" value="UniProtKB-KW"/>
</dbReference>
<keyword evidence="8 14" id="KW-0479">Metal-binding</keyword>
<evidence type="ECO:0000256" key="9">
    <source>
        <dbReference type="ARBA" id="ARBA00023002"/>
    </source>
</evidence>
<evidence type="ECO:0000256" key="3">
    <source>
        <dbReference type="ARBA" id="ARBA00006873"/>
    </source>
</evidence>
<protein>
    <recommendedName>
        <fullName evidence="4">peroxidase</fullName>
        <ecNumber evidence="4">1.11.1.7</ecNumber>
    </recommendedName>
</protein>
<dbReference type="CDD" id="cd00693">
    <property type="entry name" value="secretory_peroxidase"/>
    <property type="match status" value="1"/>
</dbReference>
<keyword evidence="13" id="KW-0376">Hydrogen peroxide</keyword>
<evidence type="ECO:0000256" key="6">
    <source>
        <dbReference type="ARBA" id="ARBA00022559"/>
    </source>
</evidence>
<comment type="catalytic activity">
    <reaction evidence="1">
        <text>2 a phenolic donor + H2O2 = 2 a phenolic radical donor + 2 H2O</text>
        <dbReference type="Rhea" id="RHEA:56136"/>
        <dbReference type="ChEBI" id="CHEBI:15377"/>
        <dbReference type="ChEBI" id="CHEBI:16240"/>
        <dbReference type="ChEBI" id="CHEBI:139520"/>
        <dbReference type="ChEBI" id="CHEBI:139521"/>
        <dbReference type="EC" id="1.11.1.7"/>
    </reaction>
</comment>
<evidence type="ECO:0000256" key="10">
    <source>
        <dbReference type="ARBA" id="ARBA00023004"/>
    </source>
</evidence>
<name>A0A978UES7_ZIZJJ</name>
<dbReference type="InterPro" id="IPR033905">
    <property type="entry name" value="Secretory_peroxidase"/>
</dbReference>
<dbReference type="InterPro" id="IPR002016">
    <property type="entry name" value="Haem_peroxidase"/>
</dbReference>
<dbReference type="InterPro" id="IPR019793">
    <property type="entry name" value="Peroxidases_heam-ligand_BS"/>
</dbReference>
<dbReference type="Gene3D" id="1.10.520.10">
    <property type="match status" value="2"/>
</dbReference>
<dbReference type="InterPro" id="IPR010255">
    <property type="entry name" value="Haem_peroxidase_sf"/>
</dbReference>
<dbReference type="PROSITE" id="PS00435">
    <property type="entry name" value="PEROXIDASE_1"/>
    <property type="match status" value="1"/>
</dbReference>
<dbReference type="PRINTS" id="PR00458">
    <property type="entry name" value="PEROXIDASE"/>
</dbReference>
<dbReference type="Gene3D" id="1.10.420.10">
    <property type="entry name" value="Peroxidase, domain 2"/>
    <property type="match status" value="1"/>
</dbReference>
<evidence type="ECO:0000256" key="4">
    <source>
        <dbReference type="ARBA" id="ARBA00012313"/>
    </source>
</evidence>
<dbReference type="InterPro" id="IPR000823">
    <property type="entry name" value="Peroxidase_pln"/>
</dbReference>
<dbReference type="SUPFAM" id="SSF48113">
    <property type="entry name" value="Heme-dependent peroxidases"/>
    <property type="match status" value="1"/>
</dbReference>
<dbReference type="EMBL" id="JAEACU010000012">
    <property type="protein sequence ID" value="KAH7513270.1"/>
    <property type="molecule type" value="Genomic_DNA"/>
</dbReference>
<keyword evidence="6" id="KW-0575">Peroxidase</keyword>
<feature type="disulfide bond" evidence="15">
    <location>
        <begin position="195"/>
        <end position="227"/>
    </location>
</feature>
<feature type="binding site" evidence="14">
    <location>
        <position position="240"/>
    </location>
    <ligand>
        <name>Ca(2+)</name>
        <dbReference type="ChEBI" id="CHEBI:29108"/>
        <label>2</label>
    </ligand>
</feature>
<feature type="binding site" description="axial binding residue" evidence="14">
    <location>
        <position position="188"/>
    </location>
    <ligand>
        <name>heme b</name>
        <dbReference type="ChEBI" id="CHEBI:60344"/>
    </ligand>
    <ligandPart>
        <name>Fe</name>
        <dbReference type="ChEBI" id="CHEBI:18248"/>
    </ligandPart>
</feature>
<comment type="similarity">
    <text evidence="3">Belongs to the peroxidase family. Ascorbate peroxidase subfamily.</text>
</comment>
<evidence type="ECO:0000256" key="11">
    <source>
        <dbReference type="ARBA" id="ARBA00023157"/>
    </source>
</evidence>
<evidence type="ECO:0000256" key="15">
    <source>
        <dbReference type="PIRSR" id="PIRSR600823-5"/>
    </source>
</evidence>
<dbReference type="GO" id="GO:0140825">
    <property type="term" value="F:lactoperoxidase activity"/>
    <property type="evidence" value="ECO:0007669"/>
    <property type="project" value="UniProtKB-EC"/>
</dbReference>
<comment type="cofactor">
    <cofactor evidence="14">
        <name>Ca(2+)</name>
        <dbReference type="ChEBI" id="CHEBI:29108"/>
    </cofactor>
    <text evidence="14">Binds 2 calcium ions per subunit.</text>
</comment>
<evidence type="ECO:0000256" key="2">
    <source>
        <dbReference type="ARBA" id="ARBA00002322"/>
    </source>
</evidence>
<dbReference type="GO" id="GO:0020037">
    <property type="term" value="F:heme binding"/>
    <property type="evidence" value="ECO:0007669"/>
    <property type="project" value="InterPro"/>
</dbReference>
<evidence type="ECO:0000256" key="13">
    <source>
        <dbReference type="ARBA" id="ARBA00023324"/>
    </source>
</evidence>
<keyword evidence="11 15" id="KW-1015">Disulfide bond</keyword>